<dbReference type="CDD" id="cd12148">
    <property type="entry name" value="fungal_TF_MHR"/>
    <property type="match status" value="1"/>
</dbReference>
<dbReference type="InterPro" id="IPR053230">
    <property type="entry name" value="Trans_reg_galc"/>
</dbReference>
<dbReference type="GO" id="GO:0006351">
    <property type="term" value="P:DNA-templated transcription"/>
    <property type="evidence" value="ECO:0007669"/>
    <property type="project" value="InterPro"/>
</dbReference>
<comment type="caution">
    <text evidence="8">The sequence shown here is derived from an EMBL/GenBank/DDBJ whole genome shotgun (WGS) entry which is preliminary data.</text>
</comment>
<dbReference type="GO" id="GO:0000981">
    <property type="term" value="F:DNA-binding transcription factor activity, RNA polymerase II-specific"/>
    <property type="evidence" value="ECO:0007669"/>
    <property type="project" value="InterPro"/>
</dbReference>
<dbReference type="InterPro" id="IPR001138">
    <property type="entry name" value="Zn2Cys6_DnaBD"/>
</dbReference>
<dbReference type="SMART" id="SM00906">
    <property type="entry name" value="Fungal_trans"/>
    <property type="match status" value="1"/>
</dbReference>
<keyword evidence="2" id="KW-0805">Transcription regulation</keyword>
<feature type="compositionally biased region" description="Polar residues" evidence="6">
    <location>
        <begin position="28"/>
        <end position="49"/>
    </location>
</feature>
<feature type="region of interest" description="Disordered" evidence="6">
    <location>
        <begin position="1"/>
        <end position="60"/>
    </location>
</feature>
<sequence length="751" mass="84816">MDQGEKHATPESQQGLSSKPLNVPGLKSNVSSPSHQEWSKRLFSSSGSTGRLLASQRRTSHACERCRLMRTRCSGEPPCTKCTKDGATCAFRDRKRERNKKDLSESKERIHELEKKNAALRRVLDNAVGTLPQSPQSRGGLDGTMSQSNSPRASTSATSSSHSKDQQSLIRRIKQVHGGERHSDNTVGSPGHQDVLVHSVDYGQGEGAAGLVGKRSEISWITRATKYLRTPADAQFDWHNEPEWLSNEKYSYFMDDEDVLSIDEDYVDAFQLPDNMAMTVLSEAFFHACQGIFNFVARDQFLDKVALAMKRPNRLCWEDRRWLALANLIWAIASKWLHMAKLADDDVNIESHLVFYSRARSLGLDHRLQQDHPDARGVQALGLLSLYLMINGSISRAWLVVGIAIRHASSLGLHLKNMDAALSRVDVEERAHTWHSIYSLEVVLSEILGRPTSTSVADTTVPMEPSEDTTHYQSASNEGSTETKAIWEAFLRRNRDVNHRGNSLSIDNVIPTMHHFYHNRLCTISHRIERSFYAPQMNTSWLSVQEGLNDHQAQLWEWEKSLPEELNFWSDVAVDSNPRAKITLALYHKSLEMMLHRTCLRKISIPDESAVSQQFNINSGQACIQAAMTLVDVLPEGPIMHEAVQLLPWWNLLHYLCQAMAVFVLELCLDAIHLDGCPDTLEARILKAMAYLQCLATESKSSYKAWRIFRRLLSYANGRVPKLNIADVPMEMRPPKSWTDGNEVQLLEDLS</sequence>
<keyword evidence="9" id="KW-1185">Reference proteome</keyword>
<evidence type="ECO:0000256" key="1">
    <source>
        <dbReference type="ARBA" id="ARBA00022723"/>
    </source>
</evidence>
<keyword evidence="1" id="KW-0479">Metal-binding</keyword>
<evidence type="ECO:0000256" key="4">
    <source>
        <dbReference type="ARBA" id="ARBA00023163"/>
    </source>
</evidence>
<feature type="region of interest" description="Disordered" evidence="6">
    <location>
        <begin position="128"/>
        <end position="169"/>
    </location>
</feature>
<dbReference type="Proteomes" id="UP001203852">
    <property type="component" value="Unassembled WGS sequence"/>
</dbReference>
<dbReference type="CDD" id="cd00067">
    <property type="entry name" value="GAL4"/>
    <property type="match status" value="1"/>
</dbReference>
<feature type="domain" description="Zn(2)-C6 fungal-type" evidence="7">
    <location>
        <begin position="62"/>
        <end position="91"/>
    </location>
</feature>
<name>A0AAN6I8P1_9EURO</name>
<dbReference type="EMBL" id="MU404362">
    <property type="protein sequence ID" value="KAI1608752.1"/>
    <property type="molecule type" value="Genomic_DNA"/>
</dbReference>
<dbReference type="PANTHER" id="PTHR47654:SF5">
    <property type="entry name" value="TRANSCRIPTION FACTOR DOMAIN-CONTAINING PROTEIN"/>
    <property type="match status" value="1"/>
</dbReference>
<dbReference type="Pfam" id="PF00172">
    <property type="entry name" value="Zn_clus"/>
    <property type="match status" value="1"/>
</dbReference>
<accession>A0AAN6I8P1</accession>
<proteinExistence type="predicted"/>
<dbReference type="AlphaFoldDB" id="A0AAN6I8P1"/>
<dbReference type="Gene3D" id="4.10.240.10">
    <property type="entry name" value="Zn(2)-C6 fungal-type DNA-binding domain"/>
    <property type="match status" value="1"/>
</dbReference>
<evidence type="ECO:0000313" key="8">
    <source>
        <dbReference type="EMBL" id="KAI1608752.1"/>
    </source>
</evidence>
<dbReference type="PANTHER" id="PTHR47654">
    <property type="entry name" value="ZN(II)2CYS6 TRANSCRIPTION FACTOR (EUROFUNG)-RELATED"/>
    <property type="match status" value="1"/>
</dbReference>
<feature type="region of interest" description="Disordered" evidence="6">
    <location>
        <begin position="454"/>
        <end position="480"/>
    </location>
</feature>
<dbReference type="Pfam" id="PF04082">
    <property type="entry name" value="Fungal_trans"/>
    <property type="match status" value="1"/>
</dbReference>
<dbReference type="GO" id="GO:0008270">
    <property type="term" value="F:zinc ion binding"/>
    <property type="evidence" value="ECO:0007669"/>
    <property type="project" value="InterPro"/>
</dbReference>
<dbReference type="PROSITE" id="PS00463">
    <property type="entry name" value="ZN2_CY6_FUNGAL_1"/>
    <property type="match status" value="1"/>
</dbReference>
<reference evidence="8" key="1">
    <citation type="journal article" date="2022" name="bioRxiv">
        <title>Deciphering the potential niche of two novel black yeast fungi from a biological soil crust based on their genomes, phenotypes, and melanin regulation.</title>
        <authorList>
            <consortium name="DOE Joint Genome Institute"/>
            <person name="Carr E.C."/>
            <person name="Barton Q."/>
            <person name="Grambo S."/>
            <person name="Sullivan M."/>
            <person name="Renfro C.M."/>
            <person name="Kuo A."/>
            <person name="Pangilinan J."/>
            <person name="Lipzen A."/>
            <person name="Keymanesh K."/>
            <person name="Savage E."/>
            <person name="Barry K."/>
            <person name="Grigoriev I.V."/>
            <person name="Riekhof W.R."/>
            <person name="Harris S.S."/>
        </authorList>
    </citation>
    <scope>NUCLEOTIDE SEQUENCE</scope>
    <source>
        <strain evidence="8">JF 03-4F</strain>
    </source>
</reference>
<dbReference type="SUPFAM" id="SSF57701">
    <property type="entry name" value="Zn2/Cys6 DNA-binding domain"/>
    <property type="match status" value="1"/>
</dbReference>
<keyword evidence="4" id="KW-0804">Transcription</keyword>
<feature type="compositionally biased region" description="Low complexity" evidence="6">
    <location>
        <begin position="148"/>
        <end position="161"/>
    </location>
</feature>
<evidence type="ECO:0000259" key="7">
    <source>
        <dbReference type="PROSITE" id="PS50048"/>
    </source>
</evidence>
<dbReference type="GO" id="GO:0003677">
    <property type="term" value="F:DNA binding"/>
    <property type="evidence" value="ECO:0007669"/>
    <property type="project" value="UniProtKB-KW"/>
</dbReference>
<feature type="compositionally biased region" description="Polar residues" evidence="6">
    <location>
        <begin position="10"/>
        <end position="20"/>
    </location>
</feature>
<evidence type="ECO:0000256" key="5">
    <source>
        <dbReference type="ARBA" id="ARBA00023242"/>
    </source>
</evidence>
<gene>
    <name evidence="8" type="ORF">EDD36DRAFT_447700</name>
</gene>
<evidence type="ECO:0000256" key="3">
    <source>
        <dbReference type="ARBA" id="ARBA00023125"/>
    </source>
</evidence>
<protein>
    <recommendedName>
        <fullName evidence="7">Zn(2)-C6 fungal-type domain-containing protein</fullName>
    </recommendedName>
</protein>
<evidence type="ECO:0000256" key="2">
    <source>
        <dbReference type="ARBA" id="ARBA00023015"/>
    </source>
</evidence>
<organism evidence="8 9">
    <name type="scientific">Exophiala viscosa</name>
    <dbReference type="NCBI Taxonomy" id="2486360"/>
    <lineage>
        <taxon>Eukaryota</taxon>
        <taxon>Fungi</taxon>
        <taxon>Dikarya</taxon>
        <taxon>Ascomycota</taxon>
        <taxon>Pezizomycotina</taxon>
        <taxon>Eurotiomycetes</taxon>
        <taxon>Chaetothyriomycetidae</taxon>
        <taxon>Chaetothyriales</taxon>
        <taxon>Herpotrichiellaceae</taxon>
        <taxon>Exophiala</taxon>
    </lineage>
</organism>
<dbReference type="InterPro" id="IPR007219">
    <property type="entry name" value="XnlR_reg_dom"/>
</dbReference>
<keyword evidence="5" id="KW-0539">Nucleus</keyword>
<evidence type="ECO:0000256" key="6">
    <source>
        <dbReference type="SAM" id="MobiDB-lite"/>
    </source>
</evidence>
<evidence type="ECO:0000313" key="9">
    <source>
        <dbReference type="Proteomes" id="UP001203852"/>
    </source>
</evidence>
<dbReference type="SMART" id="SM00066">
    <property type="entry name" value="GAL4"/>
    <property type="match status" value="1"/>
</dbReference>
<dbReference type="PROSITE" id="PS50048">
    <property type="entry name" value="ZN2_CY6_FUNGAL_2"/>
    <property type="match status" value="1"/>
</dbReference>
<feature type="compositionally biased region" description="Polar residues" evidence="6">
    <location>
        <begin position="471"/>
        <end position="480"/>
    </location>
</feature>
<dbReference type="InterPro" id="IPR036864">
    <property type="entry name" value="Zn2-C6_fun-type_DNA-bd_sf"/>
</dbReference>
<keyword evidence="3" id="KW-0238">DNA-binding</keyword>